<gene>
    <name evidence="2" type="ORF">NDU88_004046</name>
</gene>
<reference evidence="2" key="1">
    <citation type="journal article" date="2022" name="bioRxiv">
        <title>Sequencing and chromosome-scale assembly of the giantPleurodeles waltlgenome.</title>
        <authorList>
            <person name="Brown T."/>
            <person name="Elewa A."/>
            <person name="Iarovenko S."/>
            <person name="Subramanian E."/>
            <person name="Araus A.J."/>
            <person name="Petzold A."/>
            <person name="Susuki M."/>
            <person name="Suzuki K.-i.T."/>
            <person name="Hayashi T."/>
            <person name="Toyoda A."/>
            <person name="Oliveira C."/>
            <person name="Osipova E."/>
            <person name="Leigh N.D."/>
            <person name="Simon A."/>
            <person name="Yun M.H."/>
        </authorList>
    </citation>
    <scope>NUCLEOTIDE SEQUENCE</scope>
    <source>
        <strain evidence="2">20211129_DDA</strain>
        <tissue evidence="2">Liver</tissue>
    </source>
</reference>
<feature type="region of interest" description="Disordered" evidence="1">
    <location>
        <begin position="1"/>
        <end position="58"/>
    </location>
</feature>
<feature type="region of interest" description="Disordered" evidence="1">
    <location>
        <begin position="227"/>
        <end position="247"/>
    </location>
</feature>
<dbReference type="Proteomes" id="UP001066276">
    <property type="component" value="Chromosome 2_1"/>
</dbReference>
<evidence type="ECO:0000256" key="1">
    <source>
        <dbReference type="SAM" id="MobiDB-lite"/>
    </source>
</evidence>
<accession>A0AAV7VJ36</accession>
<protein>
    <submittedName>
        <fullName evidence="2">Uncharacterized protein</fullName>
    </submittedName>
</protein>
<sequence>MDTDGDIGNAASEAVKSDDDTEDPFGAPLPKKSRQATPSHSKPSLISDSQGVPMSVPAEIHHPHSTEWFPAEHVGEYVSSRLCTALDKQTRAKLRSECPRPSLHSKMSSTPAIDPSLLTLDKAWSTCQDKLLDVISPLTRIFDLVDLARFDHIPVNPKELLLLVPSAVCLLSNANAAITHERRKGLLLKLDPKLVNLAVSNPGIKAEGMLFGDSFIKEFSKLIQHQSSPLPSQSSLNRQTSNCARKNGSEKKNTWLSVLLDIGEDIFSDGSLKIVHLPVSMEFDTLEKIGRCRALQFLRTFSMQRFQGYRFIFTKKEEVTFEFIQVVE</sequence>
<evidence type="ECO:0000313" key="3">
    <source>
        <dbReference type="Proteomes" id="UP001066276"/>
    </source>
</evidence>
<proteinExistence type="predicted"/>
<name>A0AAV7VJ36_PLEWA</name>
<dbReference type="AlphaFoldDB" id="A0AAV7VJ36"/>
<organism evidence="2 3">
    <name type="scientific">Pleurodeles waltl</name>
    <name type="common">Iberian ribbed newt</name>
    <dbReference type="NCBI Taxonomy" id="8319"/>
    <lineage>
        <taxon>Eukaryota</taxon>
        <taxon>Metazoa</taxon>
        <taxon>Chordata</taxon>
        <taxon>Craniata</taxon>
        <taxon>Vertebrata</taxon>
        <taxon>Euteleostomi</taxon>
        <taxon>Amphibia</taxon>
        <taxon>Batrachia</taxon>
        <taxon>Caudata</taxon>
        <taxon>Salamandroidea</taxon>
        <taxon>Salamandridae</taxon>
        <taxon>Pleurodelinae</taxon>
        <taxon>Pleurodeles</taxon>
    </lineage>
</organism>
<feature type="compositionally biased region" description="Low complexity" evidence="1">
    <location>
        <begin position="227"/>
        <end position="236"/>
    </location>
</feature>
<feature type="compositionally biased region" description="Polar residues" evidence="1">
    <location>
        <begin position="35"/>
        <end position="52"/>
    </location>
</feature>
<dbReference type="EMBL" id="JANPWB010000003">
    <property type="protein sequence ID" value="KAJ1200220.1"/>
    <property type="molecule type" value="Genomic_DNA"/>
</dbReference>
<evidence type="ECO:0000313" key="2">
    <source>
        <dbReference type="EMBL" id="KAJ1200220.1"/>
    </source>
</evidence>
<keyword evidence="3" id="KW-1185">Reference proteome</keyword>
<comment type="caution">
    <text evidence="2">The sequence shown here is derived from an EMBL/GenBank/DDBJ whole genome shotgun (WGS) entry which is preliminary data.</text>
</comment>